<evidence type="ECO:0000313" key="2">
    <source>
        <dbReference type="EMBL" id="CCI87411.1"/>
    </source>
</evidence>
<dbReference type="Pfam" id="PF03613">
    <property type="entry name" value="EIID-AGA"/>
    <property type="match status" value="1"/>
</dbReference>
<dbReference type="Proteomes" id="UP000009326">
    <property type="component" value="Unassembled WGS sequence"/>
</dbReference>
<dbReference type="PANTHER" id="PTHR32502:SF26">
    <property type="entry name" value="PHOSPHOTRANSFERASE SYSTEM SUGAR-SPECIFIC EIID COMPONENT"/>
    <property type="match status" value="1"/>
</dbReference>
<feature type="transmembrane region" description="Helical" evidence="1">
    <location>
        <begin position="231"/>
        <end position="251"/>
    </location>
</feature>
<dbReference type="PANTHER" id="PTHR32502">
    <property type="entry name" value="N-ACETYLGALACTOSAMINE PERMEASE II COMPONENT-RELATED"/>
    <property type="match status" value="1"/>
</dbReference>
<evidence type="ECO:0000313" key="3">
    <source>
        <dbReference type="Proteomes" id="UP000009326"/>
    </source>
</evidence>
<feature type="transmembrane region" description="Helical" evidence="1">
    <location>
        <begin position="263"/>
        <end position="280"/>
    </location>
</feature>
<feature type="transmembrane region" description="Helical" evidence="1">
    <location>
        <begin position="79"/>
        <end position="97"/>
    </location>
</feature>
<feature type="transmembrane region" description="Helical" evidence="1">
    <location>
        <begin position="118"/>
        <end position="144"/>
    </location>
</feature>
<keyword evidence="1" id="KW-0472">Membrane</keyword>
<dbReference type="AlphaFoldDB" id="I7LDJ8"/>
<dbReference type="GO" id="GO:0009401">
    <property type="term" value="P:phosphoenolpyruvate-dependent sugar phosphotransferase system"/>
    <property type="evidence" value="ECO:0007669"/>
    <property type="project" value="InterPro"/>
</dbReference>
<dbReference type="InterPro" id="IPR004704">
    <property type="entry name" value="PTS_IID_man"/>
</dbReference>
<keyword evidence="1" id="KW-1133">Transmembrane helix</keyword>
<feature type="transmembrane region" description="Helical" evidence="1">
    <location>
        <begin position="150"/>
        <end position="169"/>
    </location>
</feature>
<organism evidence="2 3">
    <name type="scientific">Lactobacillus gigeriorum DSM 23908 = CRBIP 24.85</name>
    <dbReference type="NCBI Taxonomy" id="1423751"/>
    <lineage>
        <taxon>Bacteria</taxon>
        <taxon>Bacillati</taxon>
        <taxon>Bacillota</taxon>
        <taxon>Bacilli</taxon>
        <taxon>Lactobacillales</taxon>
        <taxon>Lactobacillaceae</taxon>
        <taxon>Lactobacillus</taxon>
    </lineage>
</organism>
<dbReference type="PROSITE" id="PS51108">
    <property type="entry name" value="PTS_EIID"/>
    <property type="match status" value="1"/>
</dbReference>
<dbReference type="STRING" id="1423751.FC38_GL000888"/>
<dbReference type="GO" id="GO:0005886">
    <property type="term" value="C:plasma membrane"/>
    <property type="evidence" value="ECO:0007669"/>
    <property type="project" value="TreeGrafter"/>
</dbReference>
<name>I7LDJ8_9LACO</name>
<reference evidence="2 3" key="1">
    <citation type="submission" date="2012-06" db="EMBL/GenBank/DDBJ databases">
        <title>Draft genome sequence of Lactobacillus gigeriorum CRBIP 24.85T, isolated from chicken crop.</title>
        <authorList>
            <person name="Cousin S."/>
            <person name="Ma L."/>
            <person name="Creno S."/>
            <person name="Clermont D."/>
            <person name="Loux V."/>
            <person name="Bizet C."/>
            <person name="Bouchier C."/>
        </authorList>
    </citation>
    <scope>NUCLEOTIDE SEQUENCE [LARGE SCALE GENOMIC DNA]</scope>
    <source>
        <strain evidence="3">CRBIP 24.85T</strain>
    </source>
</reference>
<protein>
    <submittedName>
        <fullName evidence="2">PTS system sorbose-specific IID component</fullName>
    </submittedName>
</protein>
<evidence type="ECO:0000256" key="1">
    <source>
        <dbReference type="SAM" id="Phobius"/>
    </source>
</evidence>
<dbReference type="EMBL" id="CAKC01000065">
    <property type="protein sequence ID" value="CCI87411.1"/>
    <property type="molecule type" value="Genomic_DNA"/>
</dbReference>
<accession>I7LDJ8</accession>
<feature type="transmembrane region" description="Helical" evidence="1">
    <location>
        <begin position="190"/>
        <end position="211"/>
    </location>
</feature>
<comment type="caution">
    <text evidence="2">The sequence shown here is derived from an EMBL/GenBank/DDBJ whole genome shotgun (WGS) entry which is preliminary data.</text>
</comment>
<proteinExistence type="predicted"/>
<keyword evidence="1" id="KW-0812">Transmembrane</keyword>
<dbReference type="InterPro" id="IPR050303">
    <property type="entry name" value="GatZ_KbaZ_carbometab"/>
</dbReference>
<sequence length="281" mass="31463">MKTQVKNTKTTRANMKTESKSLTKKDLFRANWRWLWSSQLSWNYERMMAPGYFFTVLPFLRRWYQDDELVEMMQMQSQFFNVNAFVGSFIIGMDLAIEEKQGSKAKDTVAGIKTGLMGPLAGVGDTIFSAIIPTICGSIGAYMGLKGNPLGALIWIIVNLIVLFTRFNFLNWGYYQGNKLIDSASGKLNLITDSAILLGVTVVGALIPTVIRAKVPFVYHAGKVTLKMQDILNQIMPSLVPVVLVALVYWLLGKKNVTSTKMIWFVLILGIVLSYFHILGA</sequence>
<gene>
    <name evidence="2" type="ORF">BN52_04665</name>
</gene>